<dbReference type="RefSeq" id="XP_066656631.1">
    <property type="nucleotide sequence ID" value="XM_066795027.1"/>
</dbReference>
<proteinExistence type="predicted"/>
<feature type="compositionally biased region" description="Polar residues" evidence="1">
    <location>
        <begin position="66"/>
        <end position="92"/>
    </location>
</feature>
<reference evidence="3 4" key="1">
    <citation type="submission" date="2024-04" db="EMBL/GenBank/DDBJ databases">
        <title>Phyllosticta paracitricarpa is synonymous to the EU quarantine fungus P. citricarpa based on phylogenomic analyses.</title>
        <authorList>
            <consortium name="Lawrence Berkeley National Laboratory"/>
            <person name="Van ingen-buijs V.A."/>
            <person name="Van westerhoven A.C."/>
            <person name="Haridas S."/>
            <person name="Skiadas P."/>
            <person name="Martin F."/>
            <person name="Groenewald J.Z."/>
            <person name="Crous P.W."/>
            <person name="Seidl M.F."/>
        </authorList>
    </citation>
    <scope>NUCLEOTIDE SEQUENCE [LARGE SCALE GENOMIC DNA]</scope>
    <source>
        <strain evidence="3 4">CPC 17464</strain>
    </source>
</reference>
<keyword evidence="4" id="KW-1185">Reference proteome</keyword>
<dbReference type="Pfam" id="PF25545">
    <property type="entry name" value="DUF7924"/>
    <property type="match status" value="1"/>
</dbReference>
<dbReference type="Proteomes" id="UP001360953">
    <property type="component" value="Unassembled WGS sequence"/>
</dbReference>
<organism evidence="3 4">
    <name type="scientific">Phyllosticta citribraziliensis</name>
    <dbReference type="NCBI Taxonomy" id="989973"/>
    <lineage>
        <taxon>Eukaryota</taxon>
        <taxon>Fungi</taxon>
        <taxon>Dikarya</taxon>
        <taxon>Ascomycota</taxon>
        <taxon>Pezizomycotina</taxon>
        <taxon>Dothideomycetes</taxon>
        <taxon>Dothideomycetes incertae sedis</taxon>
        <taxon>Botryosphaeriales</taxon>
        <taxon>Phyllostictaceae</taxon>
        <taxon>Phyllosticta</taxon>
    </lineage>
</organism>
<dbReference type="GeneID" id="92027933"/>
<accession>A0ABR1LX79</accession>
<feature type="compositionally biased region" description="Basic and acidic residues" evidence="1">
    <location>
        <begin position="1"/>
        <end position="11"/>
    </location>
</feature>
<evidence type="ECO:0000313" key="4">
    <source>
        <dbReference type="Proteomes" id="UP001360953"/>
    </source>
</evidence>
<name>A0ABR1LX79_9PEZI</name>
<dbReference type="PANTHER" id="PTHR42470">
    <property type="entry name" value="VAST DOMAIN-CONTAINING PROTEIN"/>
    <property type="match status" value="1"/>
</dbReference>
<sequence length="529" mass="59254">MAETPCDEHIPSKMATNPFQLDAAAAQDSNNHGGEFHEGHADARIAPPIVQYQQGESRKRKRSSDVGFSTASRKHLSPSNSSDNKTLRNTTPKPIDDSSTHSTPTALATQAPRSSTPTNPGSQKFHAPIFGHLYGDISQKESRRRDHISYWCKTHNWPPKYFSSRRITRSALFWSLTRTHSRVVEAWDLNIPLLEPASEESEDSEDSLRSTRSLWARKLFFRDRRAEMFLLIATEDPEEGFSSASQMVCQRLIDTEQPVTPVASDVQFERLVEKSQSWNVSRIAKHIGPIVAPCLTTLFLVDEDDSLKFLTDSFDQAWSFCVSIHKSYPPKPYYAVGFDLSGAFSTNQIHAMSALDVDPGEEEFARVTMRMCFPFCIVEPTCSFKEAEQSAVANALIGMRGVIELFRAANCAHQVHREVLAFSAVYNASLMVVYAHFADVLDGQRLKFYRHKIFSSSFFSDKWASHKFIKNIYKVFAPMHHKRICSALETLGRGSGYSSPPPGHGERLHTAETTKSPPPASQSAGDAED</sequence>
<feature type="domain" description="DUF7924" evidence="2">
    <location>
        <begin position="268"/>
        <end position="488"/>
    </location>
</feature>
<evidence type="ECO:0000256" key="1">
    <source>
        <dbReference type="SAM" id="MobiDB-lite"/>
    </source>
</evidence>
<feature type="region of interest" description="Disordered" evidence="1">
    <location>
        <begin position="495"/>
        <end position="529"/>
    </location>
</feature>
<dbReference type="InterPro" id="IPR057684">
    <property type="entry name" value="DUF7924"/>
</dbReference>
<feature type="compositionally biased region" description="Polar residues" evidence="1">
    <location>
        <begin position="100"/>
        <end position="122"/>
    </location>
</feature>
<dbReference type="PANTHER" id="PTHR42470:SF2">
    <property type="match status" value="1"/>
</dbReference>
<evidence type="ECO:0000259" key="2">
    <source>
        <dbReference type="Pfam" id="PF25545"/>
    </source>
</evidence>
<comment type="caution">
    <text evidence="3">The sequence shown here is derived from an EMBL/GenBank/DDBJ whole genome shotgun (WGS) entry which is preliminary data.</text>
</comment>
<gene>
    <name evidence="3" type="ORF">J3D65DRAFT_277240</name>
</gene>
<feature type="compositionally biased region" description="Basic and acidic residues" evidence="1">
    <location>
        <begin position="34"/>
        <end position="43"/>
    </location>
</feature>
<protein>
    <recommendedName>
        <fullName evidence="2">DUF7924 domain-containing protein</fullName>
    </recommendedName>
</protein>
<dbReference type="EMBL" id="JBBPEH010000004">
    <property type="protein sequence ID" value="KAK7539360.1"/>
    <property type="molecule type" value="Genomic_DNA"/>
</dbReference>
<evidence type="ECO:0000313" key="3">
    <source>
        <dbReference type="EMBL" id="KAK7539360.1"/>
    </source>
</evidence>
<feature type="region of interest" description="Disordered" evidence="1">
    <location>
        <begin position="1"/>
        <end position="127"/>
    </location>
</feature>